<dbReference type="GO" id="GO:0046294">
    <property type="term" value="P:formaldehyde catabolic process"/>
    <property type="evidence" value="ECO:0007669"/>
    <property type="project" value="InterPro"/>
</dbReference>
<keyword evidence="11" id="KW-1185">Reference proteome</keyword>
<dbReference type="STRING" id="460.Lstg_2315"/>
<dbReference type="Gene3D" id="3.40.50.1820">
    <property type="entry name" value="alpha/beta hydrolase"/>
    <property type="match status" value="1"/>
</dbReference>
<dbReference type="GO" id="GO:0005829">
    <property type="term" value="C:cytosol"/>
    <property type="evidence" value="ECO:0007669"/>
    <property type="project" value="TreeGrafter"/>
</dbReference>
<comment type="function">
    <text evidence="8">Serine hydrolase involved in the detoxification of formaldehyde.</text>
</comment>
<dbReference type="InterPro" id="IPR014186">
    <property type="entry name" value="S-formylglutathione_hydrol"/>
</dbReference>
<dbReference type="FunFam" id="3.40.50.1820:FF:000002">
    <property type="entry name" value="S-formylglutathione hydrolase"/>
    <property type="match status" value="1"/>
</dbReference>
<dbReference type="OrthoDB" id="9782200at2"/>
<evidence type="ECO:0000256" key="8">
    <source>
        <dbReference type="RuleBase" id="RU363068"/>
    </source>
</evidence>
<dbReference type="GO" id="GO:0052689">
    <property type="term" value="F:carboxylic ester hydrolase activity"/>
    <property type="evidence" value="ECO:0007669"/>
    <property type="project" value="UniProtKB-KW"/>
</dbReference>
<reference evidence="10 12" key="2">
    <citation type="submission" date="2018-06" db="EMBL/GenBank/DDBJ databases">
        <authorList>
            <consortium name="Pathogen Informatics"/>
            <person name="Doyle S."/>
        </authorList>
    </citation>
    <scope>NUCLEOTIDE SEQUENCE [LARGE SCALE GENOMIC DNA]</scope>
    <source>
        <strain evidence="10 12">NCTC11991</strain>
    </source>
</reference>
<evidence type="ECO:0000256" key="1">
    <source>
        <dbReference type="ARBA" id="ARBA00005622"/>
    </source>
</evidence>
<dbReference type="NCBIfam" id="TIGR02821">
    <property type="entry name" value="fghA_ester_D"/>
    <property type="match status" value="1"/>
</dbReference>
<feature type="active site" description="Charge relay system" evidence="7">
    <location>
        <position position="226"/>
    </location>
</feature>
<keyword evidence="4 8" id="KW-0378">Hydrolase</keyword>
<feature type="active site" description="Charge relay system" evidence="7">
    <location>
        <position position="259"/>
    </location>
</feature>
<dbReference type="EC" id="3.1.2.12" evidence="2 6"/>
<dbReference type="PANTHER" id="PTHR10061">
    <property type="entry name" value="S-FORMYLGLUTATHIONE HYDROLASE"/>
    <property type="match status" value="1"/>
</dbReference>
<dbReference type="PANTHER" id="PTHR10061:SF0">
    <property type="entry name" value="S-FORMYLGLUTATHIONE HYDROLASE"/>
    <property type="match status" value="1"/>
</dbReference>
<dbReference type="SUPFAM" id="SSF53474">
    <property type="entry name" value="alpha/beta-Hydrolases"/>
    <property type="match status" value="1"/>
</dbReference>
<dbReference type="Proteomes" id="UP000255110">
    <property type="component" value="Unassembled WGS sequence"/>
</dbReference>
<protein>
    <recommendedName>
        <fullName evidence="2 6">S-formylglutathione hydrolase</fullName>
        <ecNumber evidence="2 6">3.1.2.12</ecNumber>
    </recommendedName>
</protein>
<evidence type="ECO:0000256" key="7">
    <source>
        <dbReference type="PIRSR" id="PIRSR614186-1"/>
    </source>
</evidence>
<dbReference type="EMBL" id="LNYZ01000017">
    <property type="protein sequence ID" value="KTD76222.1"/>
    <property type="molecule type" value="Genomic_DNA"/>
</dbReference>
<dbReference type="AlphaFoldDB" id="A0A378L6G7"/>
<feature type="active site" description="Charge relay system" evidence="7">
    <location>
        <position position="149"/>
    </location>
</feature>
<dbReference type="InterPro" id="IPR000801">
    <property type="entry name" value="Esterase-like"/>
</dbReference>
<accession>A0A378L6G7</accession>
<evidence type="ECO:0000256" key="6">
    <source>
        <dbReference type="NCBIfam" id="TIGR02821"/>
    </source>
</evidence>
<comment type="catalytic activity">
    <reaction evidence="5 8">
        <text>S-formylglutathione + H2O = formate + glutathione + H(+)</text>
        <dbReference type="Rhea" id="RHEA:14961"/>
        <dbReference type="ChEBI" id="CHEBI:15377"/>
        <dbReference type="ChEBI" id="CHEBI:15378"/>
        <dbReference type="ChEBI" id="CHEBI:15740"/>
        <dbReference type="ChEBI" id="CHEBI:57688"/>
        <dbReference type="ChEBI" id="CHEBI:57925"/>
        <dbReference type="EC" id="3.1.2.12"/>
    </reaction>
</comment>
<dbReference type="GO" id="GO:0018738">
    <property type="term" value="F:S-formylglutathione hydrolase activity"/>
    <property type="evidence" value="ECO:0007669"/>
    <property type="project" value="UniProtKB-UniRule"/>
</dbReference>
<evidence type="ECO:0000256" key="2">
    <source>
        <dbReference type="ARBA" id="ARBA00012479"/>
    </source>
</evidence>
<dbReference type="Pfam" id="PF00756">
    <property type="entry name" value="Esterase"/>
    <property type="match status" value="1"/>
</dbReference>
<evidence type="ECO:0000256" key="4">
    <source>
        <dbReference type="ARBA" id="ARBA00022801"/>
    </source>
</evidence>
<name>A0A378L6G7_9GAMM</name>
<evidence type="ECO:0000313" key="10">
    <source>
        <dbReference type="EMBL" id="STY22307.1"/>
    </source>
</evidence>
<gene>
    <name evidence="10" type="primary">frmC</name>
    <name evidence="9" type="ORF">Lstg_2315</name>
    <name evidence="10" type="ORF">NCTC11991_00890</name>
</gene>
<comment type="similarity">
    <text evidence="1 8">Belongs to the esterase D family.</text>
</comment>
<proteinExistence type="inferred from homology"/>
<organism evidence="10 12">
    <name type="scientific">Legionella steigerwaltii</name>
    <dbReference type="NCBI Taxonomy" id="460"/>
    <lineage>
        <taxon>Bacteria</taxon>
        <taxon>Pseudomonadati</taxon>
        <taxon>Pseudomonadota</taxon>
        <taxon>Gammaproteobacteria</taxon>
        <taxon>Legionellales</taxon>
        <taxon>Legionellaceae</taxon>
        <taxon>Legionella</taxon>
    </lineage>
</organism>
<reference evidence="9 11" key="1">
    <citation type="submission" date="2015-11" db="EMBL/GenBank/DDBJ databases">
        <title>Genomic analysis of 38 Legionella species identifies large and diverse effector repertoires.</title>
        <authorList>
            <person name="Burstein D."/>
            <person name="Amaro F."/>
            <person name="Zusman T."/>
            <person name="Lifshitz Z."/>
            <person name="Cohen O."/>
            <person name="Gilbert J.A."/>
            <person name="Pupko T."/>
            <person name="Shuman H.A."/>
            <person name="Segal G."/>
        </authorList>
    </citation>
    <scope>NUCLEOTIDE SEQUENCE [LARGE SCALE GENOMIC DNA]</scope>
    <source>
        <strain evidence="9 11">SC-18-C9</strain>
    </source>
</reference>
<evidence type="ECO:0000313" key="11">
    <source>
        <dbReference type="Proteomes" id="UP000054820"/>
    </source>
</evidence>
<evidence type="ECO:0000313" key="12">
    <source>
        <dbReference type="Proteomes" id="UP000255110"/>
    </source>
</evidence>
<dbReference type="InterPro" id="IPR029058">
    <property type="entry name" value="AB_hydrolase_fold"/>
</dbReference>
<keyword evidence="3 8" id="KW-0719">Serine esterase</keyword>
<sequence>MAIELIEEHYCFGGIQRVYAHQSDSTQCTMRFGLFLPPHAQKQSVPVLYWLSGLTCTEQNFINKAGAQRIAAQLGLALVAPDTSPRGVNLPGDQESYDFGVGAGFYVDATQSPWSKYYKMSTYVQEELPALLQQHFPLNHQACGIFGHSMGGHGALIFALKYPKQYHSVSAFAPICAPSQCPWGQKAFTGYLGKEKNLWKEYDACELILDRGWPHQHILIDQGTQDPYLKEQLKPELFQTACLKAGVELKLRMHENYDHSYYFIASFIEEHLRFHASLLHELNQ</sequence>
<dbReference type="EMBL" id="UGOY01000001">
    <property type="protein sequence ID" value="STY22307.1"/>
    <property type="molecule type" value="Genomic_DNA"/>
</dbReference>
<dbReference type="RefSeq" id="WP_058477867.1">
    <property type="nucleotide sequence ID" value="NZ_CAAAIO010000031.1"/>
</dbReference>
<evidence type="ECO:0000256" key="3">
    <source>
        <dbReference type="ARBA" id="ARBA00022487"/>
    </source>
</evidence>
<dbReference type="Proteomes" id="UP000054820">
    <property type="component" value="Unassembled WGS sequence"/>
</dbReference>
<evidence type="ECO:0000313" key="9">
    <source>
        <dbReference type="EMBL" id="KTD76222.1"/>
    </source>
</evidence>
<evidence type="ECO:0000256" key="5">
    <source>
        <dbReference type="ARBA" id="ARBA00047590"/>
    </source>
</evidence>